<accession>A0A0J6WIH5</accession>
<gene>
    <name evidence="1" type="ORF">MCHLDSM_01017</name>
</gene>
<protein>
    <submittedName>
        <fullName evidence="1">Uncharacterized protein</fullName>
    </submittedName>
</protein>
<name>A0A0J6WIH5_9MYCO</name>
<dbReference type="PATRIC" id="fig|37916.4.peg.886"/>
<keyword evidence="2" id="KW-1185">Reference proteome</keyword>
<sequence length="87" mass="9244">MGEVTPTLGEIVRNNGIAGQVSYRVNVSYPGEPMKPVVFVGNELGGPVVMITTTAGGNETQVFVDDPARFGAFGPEWVRQFFGSAPQ</sequence>
<evidence type="ECO:0000313" key="1">
    <source>
        <dbReference type="EMBL" id="KMO82394.1"/>
    </source>
</evidence>
<comment type="caution">
    <text evidence="1">The sequence shown here is derived from an EMBL/GenBank/DDBJ whole genome shotgun (WGS) entry which is preliminary data.</text>
</comment>
<reference evidence="1 2" key="1">
    <citation type="journal article" date="2015" name="Genome Biol. Evol.">
        <title>Characterization of Three Mycobacterium spp. with Potential Use in Bioremediation by Genome Sequencing and Comparative Genomics.</title>
        <authorList>
            <person name="Das S."/>
            <person name="Pettersson B.M."/>
            <person name="Behra P.R."/>
            <person name="Ramesh M."/>
            <person name="Dasgupta S."/>
            <person name="Bhattacharya A."/>
            <person name="Kirsebom L.A."/>
        </authorList>
    </citation>
    <scope>NUCLEOTIDE SEQUENCE [LARGE SCALE GENOMIC DNA]</scope>
    <source>
        <strain evidence="1 2">DSM 43826</strain>
    </source>
</reference>
<dbReference type="AlphaFoldDB" id="A0A0J6WIH5"/>
<organism evidence="1 2">
    <name type="scientific">Mycolicibacterium chlorophenolicum</name>
    <dbReference type="NCBI Taxonomy" id="37916"/>
    <lineage>
        <taxon>Bacteria</taxon>
        <taxon>Bacillati</taxon>
        <taxon>Actinomycetota</taxon>
        <taxon>Actinomycetes</taxon>
        <taxon>Mycobacteriales</taxon>
        <taxon>Mycobacteriaceae</taxon>
        <taxon>Mycolicibacterium</taxon>
    </lineage>
</organism>
<evidence type="ECO:0000313" key="2">
    <source>
        <dbReference type="Proteomes" id="UP000036513"/>
    </source>
</evidence>
<dbReference type="Proteomes" id="UP000036513">
    <property type="component" value="Unassembled WGS sequence"/>
</dbReference>
<proteinExistence type="predicted"/>
<dbReference type="EMBL" id="JYNL01000009">
    <property type="protein sequence ID" value="KMO82394.1"/>
    <property type="molecule type" value="Genomic_DNA"/>
</dbReference>